<dbReference type="SUPFAM" id="SSF88713">
    <property type="entry name" value="Glycoside hydrolase/deacetylase"/>
    <property type="match status" value="1"/>
</dbReference>
<reference evidence="1" key="1">
    <citation type="submission" date="2020-07" db="EMBL/GenBank/DDBJ databases">
        <title>Huge and variable diversity of episymbiotic CPR bacteria and DPANN archaea in groundwater ecosystems.</title>
        <authorList>
            <person name="He C.Y."/>
            <person name="Keren R."/>
            <person name="Whittaker M."/>
            <person name="Farag I.F."/>
            <person name="Doudna J."/>
            <person name="Cate J.H.D."/>
            <person name="Banfield J.F."/>
        </authorList>
    </citation>
    <scope>NUCLEOTIDE SEQUENCE</scope>
    <source>
        <strain evidence="1">NC_groundwater_1664_Pr3_B-0.1um_52_9</strain>
    </source>
</reference>
<dbReference type="Proteomes" id="UP000807825">
    <property type="component" value="Unassembled WGS sequence"/>
</dbReference>
<dbReference type="EMBL" id="JACRDE010000485">
    <property type="protein sequence ID" value="MBI5251476.1"/>
    <property type="molecule type" value="Genomic_DNA"/>
</dbReference>
<accession>A0A9D6Z7V2</accession>
<proteinExistence type="predicted"/>
<dbReference type="InterPro" id="IPR011330">
    <property type="entry name" value="Glyco_hydro/deAcase_b/a-brl"/>
</dbReference>
<dbReference type="AlphaFoldDB" id="A0A9D6Z7V2"/>
<dbReference type="GO" id="GO:0005975">
    <property type="term" value="P:carbohydrate metabolic process"/>
    <property type="evidence" value="ECO:0007669"/>
    <property type="project" value="InterPro"/>
</dbReference>
<evidence type="ECO:0000313" key="1">
    <source>
        <dbReference type="EMBL" id="MBI5251476.1"/>
    </source>
</evidence>
<protein>
    <submittedName>
        <fullName evidence="1">Polysaccharide deacetylase family protein</fullName>
    </submittedName>
</protein>
<dbReference type="Gene3D" id="3.20.20.370">
    <property type="entry name" value="Glycoside hydrolase/deacetylase"/>
    <property type="match status" value="1"/>
</dbReference>
<sequence length="337" mass="37962">MPKALVKRKAKPDRAIFVVSVDTELAWGSFDHGGLENYVGHYAQEREIIRKLLDLFGCYDISATWAVVGHLFLERCAREGPDSHNHVLQPEYSWYPQGWLSHDPFSNAESEPFFYAPDIVDAIVASRQTNEIASHTFTHAILGDPECAREVARSQLAECRVLAKQKGLDLFSVVFPRNSVGHLDVLCEEGFLCFRGVERNWYHGLGLSRRLNKLCHFIDRFLAICPPVYDEVDCYACESGSQWLVDLPASMFYVPFGGLWSLVNISARVRQARKGLSEAVRKKAVFHLWFHPVNLASSPLLLGGLEEIFFLVNDQIKQGNMTSMTMSQTASHITAGL</sequence>
<organism evidence="1 2">
    <name type="scientific">Desulfomonile tiedjei</name>
    <dbReference type="NCBI Taxonomy" id="2358"/>
    <lineage>
        <taxon>Bacteria</taxon>
        <taxon>Pseudomonadati</taxon>
        <taxon>Thermodesulfobacteriota</taxon>
        <taxon>Desulfomonilia</taxon>
        <taxon>Desulfomonilales</taxon>
        <taxon>Desulfomonilaceae</taxon>
        <taxon>Desulfomonile</taxon>
    </lineage>
</organism>
<evidence type="ECO:0000313" key="2">
    <source>
        <dbReference type="Proteomes" id="UP000807825"/>
    </source>
</evidence>
<gene>
    <name evidence="1" type="ORF">HY912_18460</name>
</gene>
<name>A0A9D6Z7V2_9BACT</name>
<comment type="caution">
    <text evidence="1">The sequence shown here is derived from an EMBL/GenBank/DDBJ whole genome shotgun (WGS) entry which is preliminary data.</text>
</comment>